<gene>
    <name evidence="2" type="ORF">FHX73_13337</name>
</gene>
<feature type="region of interest" description="Disordered" evidence="1">
    <location>
        <begin position="300"/>
        <end position="324"/>
    </location>
</feature>
<dbReference type="AlphaFoldDB" id="A0A561TT48"/>
<dbReference type="Proteomes" id="UP000317940">
    <property type="component" value="Unassembled WGS sequence"/>
</dbReference>
<proteinExistence type="predicted"/>
<comment type="caution">
    <text evidence="2">The sequence shown here is derived from an EMBL/GenBank/DDBJ whole genome shotgun (WGS) entry which is preliminary data.</text>
</comment>
<feature type="region of interest" description="Disordered" evidence="1">
    <location>
        <begin position="130"/>
        <end position="172"/>
    </location>
</feature>
<dbReference type="OrthoDB" id="3450280at2"/>
<evidence type="ECO:0008006" key="4">
    <source>
        <dbReference type="Google" id="ProtNLM"/>
    </source>
</evidence>
<keyword evidence="3" id="KW-1185">Reference proteome</keyword>
<protein>
    <recommendedName>
        <fullName evidence="4">PE-PGRS family protein</fullName>
    </recommendedName>
</protein>
<evidence type="ECO:0000313" key="2">
    <source>
        <dbReference type="EMBL" id="TWF90293.1"/>
    </source>
</evidence>
<evidence type="ECO:0000313" key="3">
    <source>
        <dbReference type="Proteomes" id="UP000317940"/>
    </source>
</evidence>
<feature type="compositionally biased region" description="Basic and acidic residues" evidence="1">
    <location>
        <begin position="309"/>
        <end position="324"/>
    </location>
</feature>
<dbReference type="Pfam" id="PF19379">
    <property type="entry name" value="DUF5954"/>
    <property type="match status" value="1"/>
</dbReference>
<name>A0A561TT48_9ACTN</name>
<organism evidence="2 3">
    <name type="scientific">Kitasatospora viridis</name>
    <dbReference type="NCBI Taxonomy" id="281105"/>
    <lineage>
        <taxon>Bacteria</taxon>
        <taxon>Bacillati</taxon>
        <taxon>Actinomycetota</taxon>
        <taxon>Actinomycetes</taxon>
        <taxon>Kitasatosporales</taxon>
        <taxon>Streptomycetaceae</taxon>
        <taxon>Kitasatospora</taxon>
    </lineage>
</organism>
<dbReference type="RefSeq" id="WP_145909506.1">
    <property type="nucleotide sequence ID" value="NZ_BAAAMZ010000001.1"/>
</dbReference>
<dbReference type="EMBL" id="VIWT01000003">
    <property type="protein sequence ID" value="TWF90293.1"/>
    <property type="molecule type" value="Genomic_DNA"/>
</dbReference>
<feature type="compositionally biased region" description="Basic and acidic residues" evidence="1">
    <location>
        <begin position="144"/>
        <end position="153"/>
    </location>
</feature>
<accession>A0A561TT48</accession>
<sequence length="373" mass="41135">MVNFADNAPGYLTIRVTAPDGPVAELADVEAWQARKGYPALSSAGGPVFGVAREREQGGWELHGYLEPMPQSARDDLGSIARGKAGEAEQAGDTEAAARYRAVVDRLDWEKVDEVELDGRYRVVRVERFARTGPDGPEPPRSTDPADPRERDLPAAPDPLDGFVIDPTTPSGMSEGILRSDLMRLLPGRVRFSDAIHQDALAARETHPGVVLLPPGFTVAEREDGRWTPTGYPDGPTPFRARDTLSLHLRVGEPVHRGLDAARRADYAAAADRLEEGKHDEITVEGRLLRIIRVERVVRIGPDGPEGPRPSDPDPEDPVKLQDQKLRAQGVNLDDEDDETWELDDQTKEFQRLFDAELVRRGIEPPGAPERRD</sequence>
<reference evidence="2 3" key="1">
    <citation type="submission" date="2019-06" db="EMBL/GenBank/DDBJ databases">
        <title>Sequencing the genomes of 1000 actinobacteria strains.</title>
        <authorList>
            <person name="Klenk H.-P."/>
        </authorList>
    </citation>
    <scope>NUCLEOTIDE SEQUENCE [LARGE SCALE GENOMIC DNA]</scope>
    <source>
        <strain evidence="2 3">DSM 44826</strain>
    </source>
</reference>
<evidence type="ECO:0000256" key="1">
    <source>
        <dbReference type="SAM" id="MobiDB-lite"/>
    </source>
</evidence>
<dbReference type="InterPro" id="IPR045998">
    <property type="entry name" value="DUF5954"/>
</dbReference>